<keyword evidence="6" id="KW-1185">Reference proteome</keyword>
<feature type="transmembrane region" description="Helical" evidence="2">
    <location>
        <begin position="268"/>
        <end position="286"/>
    </location>
</feature>
<evidence type="ECO:0000259" key="3">
    <source>
        <dbReference type="Pfam" id="PF01757"/>
    </source>
</evidence>
<feature type="transmembrane region" description="Helical" evidence="2">
    <location>
        <begin position="97"/>
        <end position="116"/>
    </location>
</feature>
<dbReference type="PANTHER" id="PTHR23028:SF53">
    <property type="entry name" value="ACYL_TRANSF_3 DOMAIN-CONTAINING PROTEIN"/>
    <property type="match status" value="1"/>
</dbReference>
<protein>
    <submittedName>
        <fullName evidence="5">O-acetyltransferase OatA</fullName>
        <ecNumber evidence="5">2.3.1.-</ecNumber>
    </submittedName>
</protein>
<accession>A0A5C5V9R8</accession>
<name>A0A5C5V9R8_9BACT</name>
<feature type="region of interest" description="Disordered" evidence="1">
    <location>
        <begin position="1"/>
        <end position="22"/>
    </location>
</feature>
<dbReference type="InterPro" id="IPR002656">
    <property type="entry name" value="Acyl_transf_3_dom"/>
</dbReference>
<dbReference type="InterPro" id="IPR043968">
    <property type="entry name" value="SGNH"/>
</dbReference>
<dbReference type="Pfam" id="PF01757">
    <property type="entry name" value="Acyl_transf_3"/>
    <property type="match status" value="1"/>
</dbReference>
<gene>
    <name evidence="5" type="primary">oatA</name>
    <name evidence="5" type="ORF">Enr8_20400</name>
</gene>
<evidence type="ECO:0000313" key="6">
    <source>
        <dbReference type="Proteomes" id="UP000318878"/>
    </source>
</evidence>
<keyword evidence="2" id="KW-1133">Transmembrane helix</keyword>
<evidence type="ECO:0000256" key="2">
    <source>
        <dbReference type="SAM" id="Phobius"/>
    </source>
</evidence>
<sequence>MATTAPHTTAADSAPQSDRTDAATRDFKYRPDVDGLRALAVTLVLLFHAGLGFSGGFIGVDVFFVISGFLITGLVLKQLDAGTFSLKNFWVRRIRRILPASTVMVVLVLAAGYFLLLSPEFKQLAESAIAQQLMLSNVYFWRNTGYFAGPADVKPLLHTWSLGVEEQFYIGYPILLMLLHRFFRKGAFAVLVLIAVVSLALSQYFVNRSPAATFYLLPTRAWEMLLGGLICFLPRLSAVSPRVLSACSWISLGAILGTGWFYTAEMPFPGLTAIVPCLAAAALIYVNSEQLTWPAKAMATRPLVFVGLISYSLYLWHWPLFAFYRYWLGDPGIVVAVAVLAASFALAVLSWRFVETPIRQLKPGIPAYGYFMGAATSIGAIVIVASFVIMSQGFPGKFPEAGFASTDIPINLDSTTAEAESGKLPIIGDRTSGAPKIVFCGDSHLGAVLGVLDDAFKTNGMSAAIAARGGTPLMINSWSQGNSETERQNREQWKQAVVRYVQEHDISDVVLIGRWTLYIKGELTGETGHLLHDGQSLPGEANLSEKAVERSLTRTVEELKIAGVRVWIMKQVPLQPHDTNRQIVLAKAFGIGDARGTSREWNRERHANANRIIEHLQSEGVNVLDPNPYCFDDNGFSKIFDGSTSLYHDEDHLSVYGSRYLLTDFFDQFAKQLKESPRAN</sequence>
<feature type="transmembrane region" description="Helical" evidence="2">
    <location>
        <begin position="57"/>
        <end position="76"/>
    </location>
</feature>
<feature type="domain" description="Acyltransferase 3" evidence="3">
    <location>
        <begin position="32"/>
        <end position="351"/>
    </location>
</feature>
<dbReference type="RefSeq" id="WP_146431031.1">
    <property type="nucleotide sequence ID" value="NZ_SJPF01000002.1"/>
</dbReference>
<reference evidence="5 6" key="1">
    <citation type="submission" date="2019-02" db="EMBL/GenBank/DDBJ databases">
        <title>Deep-cultivation of Planctomycetes and their phenomic and genomic characterization uncovers novel biology.</title>
        <authorList>
            <person name="Wiegand S."/>
            <person name="Jogler M."/>
            <person name="Boedeker C."/>
            <person name="Pinto D."/>
            <person name="Vollmers J."/>
            <person name="Rivas-Marin E."/>
            <person name="Kohn T."/>
            <person name="Peeters S.H."/>
            <person name="Heuer A."/>
            <person name="Rast P."/>
            <person name="Oberbeckmann S."/>
            <person name="Bunk B."/>
            <person name="Jeske O."/>
            <person name="Meyerdierks A."/>
            <person name="Storesund J.E."/>
            <person name="Kallscheuer N."/>
            <person name="Luecker S."/>
            <person name="Lage O.M."/>
            <person name="Pohl T."/>
            <person name="Merkel B.J."/>
            <person name="Hornburger P."/>
            <person name="Mueller R.-W."/>
            <person name="Bruemmer F."/>
            <person name="Labrenz M."/>
            <person name="Spormann A.M."/>
            <person name="Op Den Camp H."/>
            <person name="Overmann J."/>
            <person name="Amann R."/>
            <person name="Jetten M.S.M."/>
            <person name="Mascher T."/>
            <person name="Medema M.H."/>
            <person name="Devos D.P."/>
            <person name="Kaster A.-K."/>
            <person name="Ovreas L."/>
            <person name="Rohde M."/>
            <person name="Galperin M.Y."/>
            <person name="Jogler C."/>
        </authorList>
    </citation>
    <scope>NUCLEOTIDE SEQUENCE [LARGE SCALE GENOMIC DNA]</scope>
    <source>
        <strain evidence="5 6">Enr8</strain>
    </source>
</reference>
<evidence type="ECO:0000259" key="4">
    <source>
        <dbReference type="Pfam" id="PF19040"/>
    </source>
</evidence>
<keyword evidence="2" id="KW-0472">Membrane</keyword>
<feature type="transmembrane region" description="Helical" evidence="2">
    <location>
        <begin position="366"/>
        <end position="390"/>
    </location>
</feature>
<dbReference type="EMBL" id="SJPF01000002">
    <property type="protein sequence ID" value="TWT34627.1"/>
    <property type="molecule type" value="Genomic_DNA"/>
</dbReference>
<evidence type="ECO:0000256" key="1">
    <source>
        <dbReference type="SAM" id="MobiDB-lite"/>
    </source>
</evidence>
<feature type="transmembrane region" description="Helical" evidence="2">
    <location>
        <begin position="333"/>
        <end position="354"/>
    </location>
</feature>
<dbReference type="GO" id="GO:0016020">
    <property type="term" value="C:membrane"/>
    <property type="evidence" value="ECO:0007669"/>
    <property type="project" value="TreeGrafter"/>
</dbReference>
<dbReference type="PANTHER" id="PTHR23028">
    <property type="entry name" value="ACETYLTRANSFERASE"/>
    <property type="match status" value="1"/>
</dbReference>
<feature type="compositionally biased region" description="Polar residues" evidence="1">
    <location>
        <begin position="1"/>
        <end position="17"/>
    </location>
</feature>
<dbReference type="Pfam" id="PF19040">
    <property type="entry name" value="SGNH"/>
    <property type="match status" value="1"/>
</dbReference>
<dbReference type="Proteomes" id="UP000318878">
    <property type="component" value="Unassembled WGS sequence"/>
</dbReference>
<dbReference type="OrthoDB" id="9796461at2"/>
<feature type="transmembrane region" description="Helical" evidence="2">
    <location>
        <begin position="212"/>
        <end position="231"/>
    </location>
</feature>
<feature type="transmembrane region" description="Helical" evidence="2">
    <location>
        <begin position="35"/>
        <end position="51"/>
    </location>
</feature>
<keyword evidence="2" id="KW-0812">Transmembrane</keyword>
<feature type="transmembrane region" description="Helical" evidence="2">
    <location>
        <begin position="298"/>
        <end position="321"/>
    </location>
</feature>
<dbReference type="GO" id="GO:0016747">
    <property type="term" value="F:acyltransferase activity, transferring groups other than amino-acyl groups"/>
    <property type="evidence" value="ECO:0007669"/>
    <property type="project" value="InterPro"/>
</dbReference>
<feature type="domain" description="SGNH" evidence="4">
    <location>
        <begin position="426"/>
        <end position="662"/>
    </location>
</feature>
<feature type="transmembrane region" description="Helical" evidence="2">
    <location>
        <begin position="160"/>
        <end position="179"/>
    </location>
</feature>
<feature type="transmembrane region" description="Helical" evidence="2">
    <location>
        <begin position="186"/>
        <end position="206"/>
    </location>
</feature>
<dbReference type="GO" id="GO:0009103">
    <property type="term" value="P:lipopolysaccharide biosynthetic process"/>
    <property type="evidence" value="ECO:0007669"/>
    <property type="project" value="TreeGrafter"/>
</dbReference>
<keyword evidence="5" id="KW-0808">Transferase</keyword>
<organism evidence="5 6">
    <name type="scientific">Blastopirellula retiformator</name>
    <dbReference type="NCBI Taxonomy" id="2527970"/>
    <lineage>
        <taxon>Bacteria</taxon>
        <taxon>Pseudomonadati</taxon>
        <taxon>Planctomycetota</taxon>
        <taxon>Planctomycetia</taxon>
        <taxon>Pirellulales</taxon>
        <taxon>Pirellulaceae</taxon>
        <taxon>Blastopirellula</taxon>
    </lineage>
</organism>
<comment type="caution">
    <text evidence="5">The sequence shown here is derived from an EMBL/GenBank/DDBJ whole genome shotgun (WGS) entry which is preliminary data.</text>
</comment>
<dbReference type="AlphaFoldDB" id="A0A5C5V9R8"/>
<keyword evidence="5" id="KW-0012">Acyltransferase</keyword>
<feature type="transmembrane region" description="Helical" evidence="2">
    <location>
        <begin position="243"/>
        <end position="262"/>
    </location>
</feature>
<proteinExistence type="predicted"/>
<dbReference type="EC" id="2.3.1.-" evidence="5"/>
<evidence type="ECO:0000313" key="5">
    <source>
        <dbReference type="EMBL" id="TWT34627.1"/>
    </source>
</evidence>
<dbReference type="InterPro" id="IPR050879">
    <property type="entry name" value="Acyltransferase_3"/>
</dbReference>